<evidence type="ECO:0000313" key="2">
    <source>
        <dbReference type="Proteomes" id="UP001057402"/>
    </source>
</evidence>
<comment type="caution">
    <text evidence="1">The sequence shown here is derived from an EMBL/GenBank/DDBJ whole genome shotgun (WGS) entry which is preliminary data.</text>
</comment>
<proteinExistence type="predicted"/>
<organism evidence="1 2">
    <name type="scientific">Melastoma candidum</name>
    <dbReference type="NCBI Taxonomy" id="119954"/>
    <lineage>
        <taxon>Eukaryota</taxon>
        <taxon>Viridiplantae</taxon>
        <taxon>Streptophyta</taxon>
        <taxon>Embryophyta</taxon>
        <taxon>Tracheophyta</taxon>
        <taxon>Spermatophyta</taxon>
        <taxon>Magnoliopsida</taxon>
        <taxon>eudicotyledons</taxon>
        <taxon>Gunneridae</taxon>
        <taxon>Pentapetalae</taxon>
        <taxon>rosids</taxon>
        <taxon>malvids</taxon>
        <taxon>Myrtales</taxon>
        <taxon>Melastomataceae</taxon>
        <taxon>Melastomatoideae</taxon>
        <taxon>Melastomateae</taxon>
        <taxon>Melastoma</taxon>
    </lineage>
</organism>
<sequence>MPSRLFPLPSSHLAEPNSSSKSGVLFLILTVSSSIVIVLAVIYLLYYFYYHVLYRSSTIPLDSGSPLKVERYSLKDIRSATQDFHEDNVIGKRRVRDRVQGDAQGREAGRGEEAGRRVVRHGKGVPERAADPGGPEDLSGTWTAETHPVIGSPVETSTTTKVDFALALQASSSSKRSRGCSNPNVMPLNLNSASGNDNVADDSTVRGVVEGNPKGREFQSSMLDVTDWRNSTTSMKGTLCYVAPEYGGSGYMLEKADFYSLGVLVLVIVSGRRPLHVLASPMKLEKADLISWCRHLAQAGDVLELVDERLNGEYSKEQATLCINQALICLQKLPELRPDIGEIVKILRGEMDLPHFQLSSRLQHHPDIWKIKKEADKEYRMRPLDPT</sequence>
<dbReference type="EMBL" id="CM042881">
    <property type="protein sequence ID" value="KAI4387093.1"/>
    <property type="molecule type" value="Genomic_DNA"/>
</dbReference>
<evidence type="ECO:0000313" key="1">
    <source>
        <dbReference type="EMBL" id="KAI4387093.1"/>
    </source>
</evidence>
<dbReference type="Proteomes" id="UP001057402">
    <property type="component" value="Chromosome 2"/>
</dbReference>
<keyword evidence="2" id="KW-1185">Reference proteome</keyword>
<gene>
    <name evidence="1" type="ORF">MLD38_004951</name>
</gene>
<accession>A0ACB9SC88</accession>
<protein>
    <submittedName>
        <fullName evidence="1">Uncharacterized protein</fullName>
    </submittedName>
</protein>
<reference evidence="2" key="1">
    <citation type="journal article" date="2023" name="Front. Plant Sci.">
        <title>Chromosomal-level genome assembly of Melastoma candidum provides insights into trichome evolution.</title>
        <authorList>
            <person name="Zhong Y."/>
            <person name="Wu W."/>
            <person name="Sun C."/>
            <person name="Zou P."/>
            <person name="Liu Y."/>
            <person name="Dai S."/>
            <person name="Zhou R."/>
        </authorList>
    </citation>
    <scope>NUCLEOTIDE SEQUENCE [LARGE SCALE GENOMIC DNA]</scope>
</reference>
<name>A0ACB9SC88_9MYRT</name>